<evidence type="ECO:0000256" key="1">
    <source>
        <dbReference type="RuleBase" id="RU365079"/>
    </source>
</evidence>
<dbReference type="OrthoDB" id="1711508at2759"/>
<dbReference type="GO" id="GO:0015031">
    <property type="term" value="P:protein transport"/>
    <property type="evidence" value="ECO:0007669"/>
    <property type="project" value="UniProtKB-KW"/>
</dbReference>
<keyword evidence="1" id="KW-0811">Translocation</keyword>
<dbReference type="SUPFAM" id="SSF56784">
    <property type="entry name" value="HAD-like"/>
    <property type="match status" value="1"/>
</dbReference>
<dbReference type="AlphaFoldDB" id="A0A812I707"/>
<organism evidence="3 4">
    <name type="scientific">Symbiodinium natans</name>
    <dbReference type="NCBI Taxonomy" id="878477"/>
    <lineage>
        <taxon>Eukaryota</taxon>
        <taxon>Sar</taxon>
        <taxon>Alveolata</taxon>
        <taxon>Dinophyceae</taxon>
        <taxon>Suessiales</taxon>
        <taxon>Symbiodiniaceae</taxon>
        <taxon>Symbiodinium</taxon>
    </lineage>
</organism>
<comment type="function">
    <text evidence="1">Essential component of the TIM23 complex, a complex that mediates the translocation of transit peptide-containing proteins across the mitochondrial inner membrane.</text>
</comment>
<evidence type="ECO:0000259" key="2">
    <source>
        <dbReference type="PROSITE" id="PS50969"/>
    </source>
</evidence>
<dbReference type="GO" id="GO:0005744">
    <property type="term" value="C:TIM23 mitochondrial import inner membrane translocase complex"/>
    <property type="evidence" value="ECO:0007669"/>
    <property type="project" value="UniProtKB-UniRule"/>
</dbReference>
<comment type="caution">
    <text evidence="3">The sequence shown here is derived from an EMBL/GenBank/DDBJ whole genome shotgun (WGS) entry which is preliminary data.</text>
</comment>
<sequence length="281" mass="32084">MDVCRVCDGTGFLLREVCPLCDGAPIVQQVRPFACMQQRSDLCLVLDIDGTLLSESVSEDWTIEQLRTYLRPNTQAFLRFAFENFAAVGIWTAGSDEWLRTFVAVVDPMLRTCANGVDPWAFKWSRRLSWIRAGTEGLYPTWSQVKPLKKIWRNRSLRAVGYSSRSTLIIDNTESVCRLNYGNAVYIKTYHCGDDDWLLVLMEYLKELAKHHRDGVSMRNIEKRHWYVAVKERMDLVHDCPVTMGTDELPAYAEEVFFSVDSVSPEVCSTSDPSSTSDPRS</sequence>
<proteinExistence type="inferred from homology"/>
<keyword evidence="4" id="KW-1185">Reference proteome</keyword>
<accession>A0A812I707</accession>
<dbReference type="InterPro" id="IPR050365">
    <property type="entry name" value="TIM50"/>
</dbReference>
<keyword evidence="1" id="KW-0809">Transit peptide</keyword>
<dbReference type="SMART" id="SM00577">
    <property type="entry name" value="CPDc"/>
    <property type="match status" value="1"/>
</dbReference>
<dbReference type="Proteomes" id="UP000604046">
    <property type="component" value="Unassembled WGS sequence"/>
</dbReference>
<dbReference type="InterPro" id="IPR023214">
    <property type="entry name" value="HAD_sf"/>
</dbReference>
<keyword evidence="1" id="KW-0653">Protein transport</keyword>
<feature type="domain" description="FCP1 homology" evidence="2">
    <location>
        <begin position="37"/>
        <end position="208"/>
    </location>
</feature>
<protein>
    <recommendedName>
        <fullName evidence="1">Mitochondrial import inner membrane translocase subunit TIM50</fullName>
    </recommendedName>
</protein>
<comment type="subunit">
    <text evidence="1">Component of the TIM23 complex.</text>
</comment>
<dbReference type="InterPro" id="IPR004274">
    <property type="entry name" value="FCP1_dom"/>
</dbReference>
<dbReference type="InterPro" id="IPR036412">
    <property type="entry name" value="HAD-like_sf"/>
</dbReference>
<evidence type="ECO:0000313" key="3">
    <source>
        <dbReference type="EMBL" id="CAE7026695.1"/>
    </source>
</evidence>
<dbReference type="Pfam" id="PF03031">
    <property type="entry name" value="NIF"/>
    <property type="match status" value="1"/>
</dbReference>
<dbReference type="PROSITE" id="PS50969">
    <property type="entry name" value="FCP1"/>
    <property type="match status" value="1"/>
</dbReference>
<dbReference type="PANTHER" id="PTHR12210">
    <property type="entry name" value="DULLARD PROTEIN PHOSPHATASE"/>
    <property type="match status" value="1"/>
</dbReference>
<keyword evidence="1" id="KW-0813">Transport</keyword>
<evidence type="ECO:0000313" key="4">
    <source>
        <dbReference type="Proteomes" id="UP000604046"/>
    </source>
</evidence>
<comment type="subcellular location">
    <subcellularLocation>
        <location evidence="1">Mitochondrion inner membrane</location>
        <topology evidence="1">Single-pass membrane protein</topology>
    </subcellularLocation>
</comment>
<dbReference type="EMBL" id="CAJNDS010000201">
    <property type="protein sequence ID" value="CAE7026695.1"/>
    <property type="molecule type" value="Genomic_DNA"/>
</dbReference>
<comment type="similarity">
    <text evidence="1">Belongs to the TIM50 family.</text>
</comment>
<gene>
    <name evidence="3" type="ORF">SNAT2548_LOCUS3267</name>
</gene>
<reference evidence="3" key="1">
    <citation type="submission" date="2021-02" db="EMBL/GenBank/DDBJ databases">
        <authorList>
            <person name="Dougan E. K."/>
            <person name="Rhodes N."/>
            <person name="Thang M."/>
            <person name="Chan C."/>
        </authorList>
    </citation>
    <scope>NUCLEOTIDE SEQUENCE</scope>
</reference>
<dbReference type="Gene3D" id="3.40.50.1000">
    <property type="entry name" value="HAD superfamily/HAD-like"/>
    <property type="match status" value="1"/>
</dbReference>
<name>A0A812I707_9DINO</name>
<keyword evidence="1" id="KW-0496">Mitochondrion</keyword>